<dbReference type="Pfam" id="PF01734">
    <property type="entry name" value="Patatin"/>
    <property type="match status" value="1"/>
</dbReference>
<keyword evidence="2" id="KW-0442">Lipid degradation</keyword>
<dbReference type="AlphaFoldDB" id="F4RIN2"/>
<protein>
    <recommendedName>
        <fullName evidence="5">PNPLA domain-containing protein</fullName>
    </recommendedName>
</protein>
<feature type="short sequence motif" description="GXGXXG" evidence="4">
    <location>
        <begin position="6"/>
        <end position="11"/>
    </location>
</feature>
<dbReference type="InterPro" id="IPR016035">
    <property type="entry name" value="Acyl_Trfase/lysoPLipase"/>
</dbReference>
<evidence type="ECO:0000259" key="5">
    <source>
        <dbReference type="PROSITE" id="PS51635"/>
    </source>
</evidence>
<evidence type="ECO:0000256" key="3">
    <source>
        <dbReference type="ARBA" id="ARBA00023098"/>
    </source>
</evidence>
<dbReference type="KEGG" id="mlr:MELLADRAFT_31443"/>
<evidence type="ECO:0000256" key="4">
    <source>
        <dbReference type="PROSITE-ProRule" id="PRU01161"/>
    </source>
</evidence>
<dbReference type="STRING" id="747676.F4RIN2"/>
<feature type="non-terminal residue" evidence="6">
    <location>
        <position position="1"/>
    </location>
</feature>
<dbReference type="PANTHER" id="PTHR24185:SF1">
    <property type="entry name" value="CALCIUM-INDEPENDENT PHOSPHOLIPASE A2-GAMMA"/>
    <property type="match status" value="1"/>
</dbReference>
<dbReference type="OrthoDB" id="630895at2759"/>
<dbReference type="SUPFAM" id="SSF52151">
    <property type="entry name" value="FabD/lysophospholipase-like"/>
    <property type="match status" value="1"/>
</dbReference>
<gene>
    <name evidence="6" type="ORF">MELLADRAFT_31443</name>
</gene>
<dbReference type="GO" id="GO:0019369">
    <property type="term" value="P:arachidonate metabolic process"/>
    <property type="evidence" value="ECO:0007669"/>
    <property type="project" value="TreeGrafter"/>
</dbReference>
<dbReference type="PROSITE" id="PS51635">
    <property type="entry name" value="PNPLA"/>
    <property type="match status" value="1"/>
</dbReference>
<dbReference type="HOGENOM" id="CLU_169792_0_0_1"/>
<reference evidence="7" key="1">
    <citation type="journal article" date="2011" name="Proc. Natl. Acad. Sci. U.S.A.">
        <title>Obligate biotrophy features unraveled by the genomic analysis of rust fungi.</title>
        <authorList>
            <person name="Duplessis S."/>
            <person name="Cuomo C.A."/>
            <person name="Lin Y.-C."/>
            <person name="Aerts A."/>
            <person name="Tisserant E."/>
            <person name="Veneault-Fourrey C."/>
            <person name="Joly D.L."/>
            <person name="Hacquard S."/>
            <person name="Amselem J."/>
            <person name="Cantarel B.L."/>
            <person name="Chiu R."/>
            <person name="Coutinho P.M."/>
            <person name="Feau N."/>
            <person name="Field M."/>
            <person name="Frey P."/>
            <person name="Gelhaye E."/>
            <person name="Goldberg J."/>
            <person name="Grabherr M.G."/>
            <person name="Kodira C.D."/>
            <person name="Kohler A."/>
            <person name="Kuees U."/>
            <person name="Lindquist E.A."/>
            <person name="Lucas S.M."/>
            <person name="Mago R."/>
            <person name="Mauceli E."/>
            <person name="Morin E."/>
            <person name="Murat C."/>
            <person name="Pangilinan J.L."/>
            <person name="Park R."/>
            <person name="Pearson M."/>
            <person name="Quesneville H."/>
            <person name="Rouhier N."/>
            <person name="Sakthikumar S."/>
            <person name="Salamov A.A."/>
            <person name="Schmutz J."/>
            <person name="Selles B."/>
            <person name="Shapiro H."/>
            <person name="Tanguay P."/>
            <person name="Tuskan G.A."/>
            <person name="Henrissat B."/>
            <person name="Van de Peer Y."/>
            <person name="Rouze P."/>
            <person name="Ellis J.G."/>
            <person name="Dodds P.N."/>
            <person name="Schein J.E."/>
            <person name="Zhong S."/>
            <person name="Hamelin R.C."/>
            <person name="Grigoriev I.V."/>
            <person name="Szabo L.J."/>
            <person name="Martin F."/>
        </authorList>
    </citation>
    <scope>NUCLEOTIDE SEQUENCE [LARGE SCALE GENOMIC DNA]</scope>
    <source>
        <strain evidence="7">98AG31 / pathotype 3-4-7</strain>
    </source>
</reference>
<evidence type="ECO:0000256" key="1">
    <source>
        <dbReference type="ARBA" id="ARBA00022801"/>
    </source>
</evidence>
<dbReference type="eggNOG" id="ENOG502SEKY">
    <property type="taxonomic scope" value="Eukaryota"/>
</dbReference>
<feature type="non-terminal residue" evidence="6">
    <location>
        <position position="79"/>
    </location>
</feature>
<dbReference type="Gene3D" id="3.40.1090.10">
    <property type="entry name" value="Cytosolic phospholipase A2 catalytic domain"/>
    <property type="match status" value="1"/>
</dbReference>
<dbReference type="GO" id="GO:0046486">
    <property type="term" value="P:glycerolipid metabolic process"/>
    <property type="evidence" value="ECO:0007669"/>
    <property type="project" value="UniProtKB-ARBA"/>
</dbReference>
<dbReference type="InParanoid" id="F4RIN2"/>
<accession>F4RIN2</accession>
<proteinExistence type="predicted"/>
<dbReference type="VEuPathDB" id="FungiDB:MELLADRAFT_31443"/>
<dbReference type="Proteomes" id="UP000001072">
    <property type="component" value="Unassembled WGS sequence"/>
</dbReference>
<dbReference type="GO" id="GO:0047499">
    <property type="term" value="F:calcium-independent phospholipase A2 activity"/>
    <property type="evidence" value="ECO:0007669"/>
    <property type="project" value="TreeGrafter"/>
</dbReference>
<dbReference type="EMBL" id="GL883103">
    <property type="protein sequence ID" value="EGG07594.1"/>
    <property type="molecule type" value="Genomic_DNA"/>
</dbReference>
<evidence type="ECO:0000313" key="6">
    <source>
        <dbReference type="EMBL" id="EGG07594.1"/>
    </source>
</evidence>
<dbReference type="GO" id="GO:0016042">
    <property type="term" value="P:lipid catabolic process"/>
    <property type="evidence" value="ECO:0007669"/>
    <property type="project" value="UniProtKB-KW"/>
</dbReference>
<dbReference type="GeneID" id="18927142"/>
<dbReference type="InterPro" id="IPR002641">
    <property type="entry name" value="PNPLA_dom"/>
</dbReference>
<organism evidence="7">
    <name type="scientific">Melampsora larici-populina (strain 98AG31 / pathotype 3-4-7)</name>
    <name type="common">Poplar leaf rust fungus</name>
    <dbReference type="NCBI Taxonomy" id="747676"/>
    <lineage>
        <taxon>Eukaryota</taxon>
        <taxon>Fungi</taxon>
        <taxon>Dikarya</taxon>
        <taxon>Basidiomycota</taxon>
        <taxon>Pucciniomycotina</taxon>
        <taxon>Pucciniomycetes</taxon>
        <taxon>Pucciniales</taxon>
        <taxon>Melampsoraceae</taxon>
        <taxon>Melampsora</taxon>
    </lineage>
</organism>
<comment type="caution">
    <text evidence="4">Lacks conserved residue(s) required for the propagation of feature annotation.</text>
</comment>
<keyword evidence="1" id="KW-0378">Hydrolase</keyword>
<feature type="domain" description="PNPLA" evidence="5">
    <location>
        <begin position="2"/>
        <end position="79"/>
    </location>
</feature>
<dbReference type="GO" id="GO:0016020">
    <property type="term" value="C:membrane"/>
    <property type="evidence" value="ECO:0007669"/>
    <property type="project" value="TreeGrafter"/>
</dbReference>
<name>F4RIN2_MELLP</name>
<evidence type="ECO:0000313" key="7">
    <source>
        <dbReference type="Proteomes" id="UP000001072"/>
    </source>
</evidence>
<sequence>ILSLDGGGIRGLSTLFVIRNLLERVQRRTGSSKLPLPSECFDVICGVGTGGIIALLLGRLKFGIDDAIEAYLSISRKVF</sequence>
<evidence type="ECO:0000256" key="2">
    <source>
        <dbReference type="ARBA" id="ARBA00022963"/>
    </source>
</evidence>
<keyword evidence="3" id="KW-0443">Lipid metabolism</keyword>
<dbReference type="PANTHER" id="PTHR24185">
    <property type="entry name" value="CALCIUM-INDEPENDENT PHOSPHOLIPASE A2-GAMMA"/>
    <property type="match status" value="1"/>
</dbReference>
<dbReference type="RefSeq" id="XP_007408926.1">
    <property type="nucleotide sequence ID" value="XM_007408864.1"/>
</dbReference>
<keyword evidence="7" id="KW-1185">Reference proteome</keyword>